<evidence type="ECO:0000313" key="3">
    <source>
        <dbReference type="Proteomes" id="UP001218218"/>
    </source>
</evidence>
<gene>
    <name evidence="2" type="ORF">DFH08DRAFT_957905</name>
</gene>
<feature type="region of interest" description="Disordered" evidence="1">
    <location>
        <begin position="431"/>
        <end position="482"/>
    </location>
</feature>
<proteinExistence type="predicted"/>
<dbReference type="AlphaFoldDB" id="A0AAD7A7Y8"/>
<sequence length="482" mass="53748">MPANFKTIAAASNPRTRQPPKPPKDPRAPLTAEKKKEKRDEAAKKQAEMDDALAEWMEDTLAKAEALATKFEKKTRYFLDAFFQSGAHMSIEKAMTVPELHREHIDEYRLLSDEEKAELVKWYTEERSRKKVRRATPRARVQDVSNTVRNMQMLLQALAYRVGAEGFFVVVRNSADFHMPPYWYFTSPELERYMPLAVRKRWDTGEVGAKIEAYAVAGCDPMNLLRSAPQKVAYIKTEIRDLISQKLIAITNDQNAEMQYVNYKEDIEHRYGVELIGWTPDKWCNPSKLTSSLPVLRTLLNALKSDECKFVAIPDTVLKARKAAYEADIAAGRIEGKHRNPRSDIGKKRSRAGGDGVDDDHDDTDAPQYSVEEPNNSTRPTKRRKAAANPPQKVAAMQAKSATLQRLKAGTGPGSAVGRAYKSWVIISDDENSDEAPTGASAHMGLSAEERAEMELDPNADNDGPSGSSDLAPPSLTLAVTA</sequence>
<protein>
    <submittedName>
        <fullName evidence="2">Uncharacterized protein</fullName>
    </submittedName>
</protein>
<evidence type="ECO:0000313" key="2">
    <source>
        <dbReference type="EMBL" id="KAJ7351602.1"/>
    </source>
</evidence>
<feature type="compositionally biased region" description="Acidic residues" evidence="1">
    <location>
        <begin position="356"/>
        <end position="365"/>
    </location>
</feature>
<reference evidence="2" key="1">
    <citation type="submission" date="2023-03" db="EMBL/GenBank/DDBJ databases">
        <title>Massive genome expansion in bonnet fungi (Mycena s.s.) driven by repeated elements and novel gene families across ecological guilds.</title>
        <authorList>
            <consortium name="Lawrence Berkeley National Laboratory"/>
            <person name="Harder C.B."/>
            <person name="Miyauchi S."/>
            <person name="Viragh M."/>
            <person name="Kuo A."/>
            <person name="Thoen E."/>
            <person name="Andreopoulos B."/>
            <person name="Lu D."/>
            <person name="Skrede I."/>
            <person name="Drula E."/>
            <person name="Henrissat B."/>
            <person name="Morin E."/>
            <person name="Kohler A."/>
            <person name="Barry K."/>
            <person name="LaButti K."/>
            <person name="Morin E."/>
            <person name="Salamov A."/>
            <person name="Lipzen A."/>
            <person name="Mereny Z."/>
            <person name="Hegedus B."/>
            <person name="Baldrian P."/>
            <person name="Stursova M."/>
            <person name="Weitz H."/>
            <person name="Taylor A."/>
            <person name="Grigoriev I.V."/>
            <person name="Nagy L.G."/>
            <person name="Martin F."/>
            <person name="Kauserud H."/>
        </authorList>
    </citation>
    <scope>NUCLEOTIDE SEQUENCE</scope>
    <source>
        <strain evidence="2">CBHHK002</strain>
    </source>
</reference>
<organism evidence="2 3">
    <name type="scientific">Mycena albidolilacea</name>
    <dbReference type="NCBI Taxonomy" id="1033008"/>
    <lineage>
        <taxon>Eukaryota</taxon>
        <taxon>Fungi</taxon>
        <taxon>Dikarya</taxon>
        <taxon>Basidiomycota</taxon>
        <taxon>Agaricomycotina</taxon>
        <taxon>Agaricomycetes</taxon>
        <taxon>Agaricomycetidae</taxon>
        <taxon>Agaricales</taxon>
        <taxon>Marasmiineae</taxon>
        <taxon>Mycenaceae</taxon>
        <taxon>Mycena</taxon>
    </lineage>
</organism>
<feature type="compositionally biased region" description="Basic and acidic residues" evidence="1">
    <location>
        <begin position="336"/>
        <end position="347"/>
    </location>
</feature>
<evidence type="ECO:0000256" key="1">
    <source>
        <dbReference type="SAM" id="MobiDB-lite"/>
    </source>
</evidence>
<feature type="region of interest" description="Disordered" evidence="1">
    <location>
        <begin position="336"/>
        <end position="415"/>
    </location>
</feature>
<comment type="caution">
    <text evidence="2">The sequence shown here is derived from an EMBL/GenBank/DDBJ whole genome shotgun (WGS) entry which is preliminary data.</text>
</comment>
<name>A0AAD7A7Y8_9AGAR</name>
<feature type="region of interest" description="Disordered" evidence="1">
    <location>
        <begin position="1"/>
        <end position="48"/>
    </location>
</feature>
<dbReference type="EMBL" id="JARIHO010000013">
    <property type="protein sequence ID" value="KAJ7351602.1"/>
    <property type="molecule type" value="Genomic_DNA"/>
</dbReference>
<feature type="compositionally biased region" description="Basic and acidic residues" evidence="1">
    <location>
        <begin position="22"/>
        <end position="48"/>
    </location>
</feature>
<accession>A0AAD7A7Y8</accession>
<dbReference type="Proteomes" id="UP001218218">
    <property type="component" value="Unassembled WGS sequence"/>
</dbReference>
<keyword evidence="3" id="KW-1185">Reference proteome</keyword>